<feature type="transmembrane region" description="Helical" evidence="5">
    <location>
        <begin position="292"/>
        <end position="309"/>
    </location>
</feature>
<feature type="transmembrane region" description="Helical" evidence="5">
    <location>
        <begin position="269"/>
        <end position="286"/>
    </location>
</feature>
<keyword evidence="4 5" id="KW-0472">Membrane</keyword>
<dbReference type="STRING" id="926566.Terro_1727"/>
<feature type="transmembrane region" description="Helical" evidence="5">
    <location>
        <begin position="173"/>
        <end position="193"/>
    </location>
</feature>
<evidence type="ECO:0000313" key="8">
    <source>
        <dbReference type="Proteomes" id="UP000006056"/>
    </source>
</evidence>
<sequence length="480" mass="52632">MTHDQIKSRVLNRRNVFIACFVLAIAGSFTPLAQGEIVLVPLASLLGGVYLSRRSRSQYITFVLWLFFLAPMLRRMIDAHLGGASASAIIASPILACMGATPYPKQLWGMLNFGRLKWMVLIVATYAYASFVGYMLHSPIALVQEAITWAGPLAFALYLFVQREHVAEMLETFRDQFMLGTLVMGLYGIYQYVFLAPWDATWMEQSTLSTIGTPEPFGVRVFSTMNAPQTFADFIVFGILFSTASTRRLRFFAIPVGLMALGLTNSRSAWIGGVVGMCFIIFFFPAKRRLQIMMALLGSVLLLAVLSQVPEVNEQLTRRLQSFTDLKTDSSVNARMLSQEHAITMFGDRAFGNGFGGSSDDTGSGPTFGVATIQGVYLADNGIEQFMLTFGWFGSVVFAIGLGGLVFTCLHAPSPQELTPVNAALLSLIVQMPTMGLFASTPAFLLWSSIMMGIAYKENVRSSGTTLKPVSLNDTQVQTI</sequence>
<evidence type="ECO:0000313" key="7">
    <source>
        <dbReference type="EMBL" id="AFL88029.1"/>
    </source>
</evidence>
<keyword evidence="8" id="KW-1185">Reference proteome</keyword>
<dbReference type="InterPro" id="IPR007016">
    <property type="entry name" value="O-antigen_ligase-rel_domated"/>
</dbReference>
<dbReference type="EMBL" id="CP003379">
    <property type="protein sequence ID" value="AFL88029.1"/>
    <property type="molecule type" value="Genomic_DNA"/>
</dbReference>
<dbReference type="HOGENOM" id="CLU_045094_0_0_0"/>
<dbReference type="Proteomes" id="UP000006056">
    <property type="component" value="Chromosome"/>
</dbReference>
<organism evidence="7 8">
    <name type="scientific">Terriglobus roseus (strain DSM 18391 / NRRL B-41598 / KBS 63)</name>
    <dbReference type="NCBI Taxonomy" id="926566"/>
    <lineage>
        <taxon>Bacteria</taxon>
        <taxon>Pseudomonadati</taxon>
        <taxon>Acidobacteriota</taxon>
        <taxon>Terriglobia</taxon>
        <taxon>Terriglobales</taxon>
        <taxon>Acidobacteriaceae</taxon>
        <taxon>Terriglobus</taxon>
    </lineage>
</organism>
<feature type="transmembrane region" description="Helical" evidence="5">
    <location>
        <begin position="59"/>
        <end position="77"/>
    </location>
</feature>
<evidence type="ECO:0000259" key="6">
    <source>
        <dbReference type="Pfam" id="PF04932"/>
    </source>
</evidence>
<feature type="domain" description="O-antigen ligase-related" evidence="6">
    <location>
        <begin position="257"/>
        <end position="399"/>
    </location>
</feature>
<evidence type="ECO:0000256" key="2">
    <source>
        <dbReference type="ARBA" id="ARBA00022692"/>
    </source>
</evidence>
<feature type="transmembrane region" description="Helical" evidence="5">
    <location>
        <begin position="142"/>
        <end position="161"/>
    </location>
</feature>
<keyword evidence="3 5" id="KW-1133">Transmembrane helix</keyword>
<dbReference type="InterPro" id="IPR051533">
    <property type="entry name" value="WaaL-like"/>
</dbReference>
<proteinExistence type="predicted"/>
<keyword evidence="7" id="KW-0436">Ligase</keyword>
<evidence type="ECO:0000256" key="4">
    <source>
        <dbReference type="ARBA" id="ARBA00023136"/>
    </source>
</evidence>
<dbReference type="PANTHER" id="PTHR37422">
    <property type="entry name" value="TEICHURONIC ACID BIOSYNTHESIS PROTEIN TUAE"/>
    <property type="match status" value="1"/>
</dbReference>
<name>I3ZFL1_TERRK</name>
<dbReference type="eggNOG" id="ENOG502Z8P8">
    <property type="taxonomic scope" value="Bacteria"/>
</dbReference>
<feature type="transmembrane region" description="Helical" evidence="5">
    <location>
        <begin position="390"/>
        <end position="413"/>
    </location>
</feature>
<feature type="transmembrane region" description="Helical" evidence="5">
    <location>
        <begin position="425"/>
        <end position="447"/>
    </location>
</feature>
<evidence type="ECO:0000256" key="3">
    <source>
        <dbReference type="ARBA" id="ARBA00022989"/>
    </source>
</evidence>
<evidence type="ECO:0000256" key="1">
    <source>
        <dbReference type="ARBA" id="ARBA00004141"/>
    </source>
</evidence>
<dbReference type="GO" id="GO:0016020">
    <property type="term" value="C:membrane"/>
    <property type="evidence" value="ECO:0007669"/>
    <property type="project" value="UniProtKB-SubCell"/>
</dbReference>
<dbReference type="AlphaFoldDB" id="I3ZFL1"/>
<gene>
    <name evidence="7" type="ordered locus">Terro_1727</name>
</gene>
<protein>
    <submittedName>
        <fullName evidence="7">O-Antigen ligase</fullName>
    </submittedName>
</protein>
<comment type="subcellular location">
    <subcellularLocation>
        <location evidence="1">Membrane</location>
        <topology evidence="1">Multi-pass membrane protein</topology>
    </subcellularLocation>
</comment>
<feature type="transmembrane region" description="Helical" evidence="5">
    <location>
        <begin position="83"/>
        <end position="104"/>
    </location>
</feature>
<dbReference type="Pfam" id="PF04932">
    <property type="entry name" value="Wzy_C"/>
    <property type="match status" value="1"/>
</dbReference>
<feature type="transmembrane region" description="Helical" evidence="5">
    <location>
        <begin position="116"/>
        <end position="136"/>
    </location>
</feature>
<reference evidence="7 8" key="1">
    <citation type="submission" date="2012-06" db="EMBL/GenBank/DDBJ databases">
        <title>Complete genome of Terriglobus roseus DSM 18391.</title>
        <authorList>
            <consortium name="US DOE Joint Genome Institute (JGI-PGF)"/>
            <person name="Lucas S."/>
            <person name="Copeland A."/>
            <person name="Lapidus A."/>
            <person name="Glavina del Rio T."/>
            <person name="Dalin E."/>
            <person name="Tice H."/>
            <person name="Bruce D."/>
            <person name="Goodwin L."/>
            <person name="Pitluck S."/>
            <person name="Peters L."/>
            <person name="Mikhailova N."/>
            <person name="Munk A.C.C."/>
            <person name="Kyrpides N."/>
            <person name="Mavromatis K."/>
            <person name="Ivanova N."/>
            <person name="Brettin T."/>
            <person name="Detter J.C."/>
            <person name="Han C."/>
            <person name="Larimer F."/>
            <person name="Land M."/>
            <person name="Hauser L."/>
            <person name="Markowitz V."/>
            <person name="Cheng J.-F."/>
            <person name="Hugenholtz P."/>
            <person name="Woyke T."/>
            <person name="Wu D."/>
            <person name="Brambilla E."/>
            <person name="Klenk H.-P."/>
            <person name="Eisen J.A."/>
        </authorList>
    </citation>
    <scope>NUCLEOTIDE SEQUENCE [LARGE SCALE GENOMIC DNA]</scope>
    <source>
        <strain evidence="8">DSM 18391 / NRRL B-41598 / KBS 63</strain>
    </source>
</reference>
<dbReference type="GO" id="GO:0016874">
    <property type="term" value="F:ligase activity"/>
    <property type="evidence" value="ECO:0007669"/>
    <property type="project" value="UniProtKB-KW"/>
</dbReference>
<dbReference type="PANTHER" id="PTHR37422:SF23">
    <property type="entry name" value="TEICHURONIC ACID BIOSYNTHESIS PROTEIN TUAE"/>
    <property type="match status" value="1"/>
</dbReference>
<evidence type="ECO:0000256" key="5">
    <source>
        <dbReference type="SAM" id="Phobius"/>
    </source>
</evidence>
<accession>I3ZFL1</accession>
<keyword evidence="2 5" id="KW-0812">Transmembrane</keyword>
<dbReference type="KEGG" id="trs:Terro_1727"/>